<accession>A0A8S5R9A8</accession>
<dbReference type="PANTHER" id="PTHR30461:SF25">
    <property type="entry name" value="RESOLVASE-RELATED"/>
    <property type="match status" value="1"/>
</dbReference>
<keyword evidence="4" id="KW-0233">DNA recombination</keyword>
<evidence type="ECO:0000256" key="5">
    <source>
        <dbReference type="PIRSR" id="PIRSR606118-50"/>
    </source>
</evidence>
<evidence type="ECO:0000256" key="6">
    <source>
        <dbReference type="PROSITE-ProRule" id="PRU10137"/>
    </source>
</evidence>
<feature type="domain" description="Resolvase/invertase-type recombinase catalytic" evidence="7">
    <location>
        <begin position="3"/>
        <end position="157"/>
    </location>
</feature>
<dbReference type="EMBL" id="BK015844">
    <property type="protein sequence ID" value="DAE27637.1"/>
    <property type="molecule type" value="Genomic_DNA"/>
</dbReference>
<dbReference type="Pfam" id="PF00239">
    <property type="entry name" value="Resolvase"/>
    <property type="match status" value="1"/>
</dbReference>
<dbReference type="GO" id="GO:0015074">
    <property type="term" value="P:DNA integration"/>
    <property type="evidence" value="ECO:0007669"/>
    <property type="project" value="UniProtKB-KW"/>
</dbReference>
<dbReference type="InterPro" id="IPR006120">
    <property type="entry name" value="Resolvase_HTH_dom"/>
</dbReference>
<dbReference type="GO" id="GO:0000150">
    <property type="term" value="F:DNA strand exchange activity"/>
    <property type="evidence" value="ECO:0007669"/>
    <property type="project" value="InterPro"/>
</dbReference>
<dbReference type="Gene3D" id="1.10.10.60">
    <property type="entry name" value="Homeodomain-like"/>
    <property type="match status" value="1"/>
</dbReference>
<feature type="active site" description="O-(5'-phospho-DNA)-serine intermediate" evidence="5 6">
    <location>
        <position position="11"/>
    </location>
</feature>
<dbReference type="Pfam" id="PF02796">
    <property type="entry name" value="HTH_7"/>
    <property type="match status" value="1"/>
</dbReference>
<protein>
    <submittedName>
        <fullName evidence="8">Gamma delta Resolvase, site specific recombination</fullName>
    </submittedName>
</protein>
<dbReference type="InterPro" id="IPR050639">
    <property type="entry name" value="SSR_resolvase"/>
</dbReference>
<dbReference type="CDD" id="cd03767">
    <property type="entry name" value="SR_Res_par"/>
    <property type="match status" value="1"/>
</dbReference>
<dbReference type="PANTHER" id="PTHR30461">
    <property type="entry name" value="DNA-INVERTASE FROM LAMBDOID PROPHAGE"/>
    <property type="match status" value="1"/>
</dbReference>
<evidence type="ECO:0000256" key="3">
    <source>
        <dbReference type="ARBA" id="ARBA00023125"/>
    </source>
</evidence>
<reference evidence="8" key="1">
    <citation type="journal article" date="2021" name="Proc. Natl. Acad. Sci. U.S.A.">
        <title>A Catalog of Tens of Thousands of Viruses from Human Metagenomes Reveals Hidden Associations with Chronic Diseases.</title>
        <authorList>
            <person name="Tisza M.J."/>
            <person name="Buck C.B."/>
        </authorList>
    </citation>
    <scope>NUCLEOTIDE SEQUENCE</scope>
    <source>
        <strain evidence="8">Ct6zJ3</strain>
    </source>
</reference>
<dbReference type="GO" id="GO:0003677">
    <property type="term" value="F:DNA binding"/>
    <property type="evidence" value="ECO:0007669"/>
    <property type="project" value="UniProtKB-KW"/>
</dbReference>
<dbReference type="SUPFAM" id="SSF53041">
    <property type="entry name" value="Resolvase-like"/>
    <property type="match status" value="1"/>
</dbReference>
<comment type="similarity">
    <text evidence="1">Belongs to the site-specific recombinase resolvase family.</text>
</comment>
<dbReference type="PROSITE" id="PS00398">
    <property type="entry name" value="RECOMBINASES_2"/>
    <property type="match status" value="1"/>
</dbReference>
<evidence type="ECO:0000259" key="7">
    <source>
        <dbReference type="PROSITE" id="PS51736"/>
    </source>
</evidence>
<proteinExistence type="inferred from homology"/>
<name>A0A8S5R9A8_9VIRU</name>
<dbReference type="PROSITE" id="PS51736">
    <property type="entry name" value="RECOMBINASES_3"/>
    <property type="match status" value="1"/>
</dbReference>
<keyword evidence="2" id="KW-0229">DNA integration</keyword>
<dbReference type="InterPro" id="IPR036162">
    <property type="entry name" value="Resolvase-like_N_sf"/>
</dbReference>
<dbReference type="PROSITE" id="PS00397">
    <property type="entry name" value="RECOMBINASES_1"/>
    <property type="match status" value="1"/>
</dbReference>
<keyword evidence="3" id="KW-0238">DNA-binding</keyword>
<organism evidence="8">
    <name type="scientific">virus sp. ct6zJ3</name>
    <dbReference type="NCBI Taxonomy" id="2826792"/>
    <lineage>
        <taxon>Viruses</taxon>
    </lineage>
</organism>
<dbReference type="SMART" id="SM00857">
    <property type="entry name" value="Resolvase"/>
    <property type="match status" value="1"/>
</dbReference>
<sequence length="207" mass="23153">MINVRLYARASTAEQHADRAVPALESFANERGWSIAARYIENASGARLERPELMRLLGEAEAGDVLLVESIDRLSRLTQKEWATLKQRIQDKGLVIVAVDLPTSWQLLNETASELTSGILRAVNAMLIDILATMARVDYETRLMRQRQGIERAKAEGLYRGSQKDAAARETVREMLAQGVKPERIMKAAGISRATFYRIKRELAASV</sequence>
<evidence type="ECO:0000256" key="1">
    <source>
        <dbReference type="ARBA" id="ARBA00009913"/>
    </source>
</evidence>
<dbReference type="InterPro" id="IPR006119">
    <property type="entry name" value="Resolv_N"/>
</dbReference>
<evidence type="ECO:0000256" key="2">
    <source>
        <dbReference type="ARBA" id="ARBA00022908"/>
    </source>
</evidence>
<dbReference type="InterPro" id="IPR006118">
    <property type="entry name" value="Recombinase_CS"/>
</dbReference>
<dbReference type="Gene3D" id="3.40.50.1390">
    <property type="entry name" value="Resolvase, N-terminal catalytic domain"/>
    <property type="match status" value="1"/>
</dbReference>
<evidence type="ECO:0000256" key="4">
    <source>
        <dbReference type="ARBA" id="ARBA00023172"/>
    </source>
</evidence>
<evidence type="ECO:0000313" key="8">
    <source>
        <dbReference type="EMBL" id="DAE27637.1"/>
    </source>
</evidence>